<dbReference type="Proteomes" id="UP001235712">
    <property type="component" value="Unassembled WGS sequence"/>
</dbReference>
<sequence length="267" mass="29136">MTVTETDFTAQWREWQAAQEARISAPHGFLAITSLNFLTEEPQRFGDAPGEWTATDDRVTVVLADDEEITVGGQPRTGTYTFDAIPERGGVNVEWKDAVIEVAKRGGYHVVRPRHPDNALRVNFTGTPAYEPDPKWAVPAVFRRFDEPRPVTVGAAVEGLEHVYDAVGQLEFELEGQALSLTVFPGYEPGGLIVLFTDGTSGRTTYGAVRSIHLPPPADDDSVLLDFNRAGNLPCAYTALATCPLPPPGNRLTLDIEAGQKTPHEKP</sequence>
<dbReference type="EMBL" id="JAUSQZ010000001">
    <property type="protein sequence ID" value="MDP9829107.1"/>
    <property type="molecule type" value="Genomic_DNA"/>
</dbReference>
<dbReference type="PANTHER" id="PTHR41913">
    <property type="entry name" value="DUF1684 DOMAIN-CONTAINING PROTEIN"/>
    <property type="match status" value="1"/>
</dbReference>
<accession>A0ABT9P8S4</accession>
<reference evidence="1 2" key="1">
    <citation type="submission" date="2023-07" db="EMBL/GenBank/DDBJ databases">
        <title>Sequencing the genomes of 1000 actinobacteria strains.</title>
        <authorList>
            <person name="Klenk H.-P."/>
        </authorList>
    </citation>
    <scope>NUCLEOTIDE SEQUENCE [LARGE SCALE GENOMIC DNA]</scope>
    <source>
        <strain evidence="1 2">DSM 44388</strain>
    </source>
</reference>
<keyword evidence="2" id="KW-1185">Reference proteome</keyword>
<name>A0ABT9P8S4_9ACTN</name>
<organism evidence="1 2">
    <name type="scientific">Kineosporia succinea</name>
    <dbReference type="NCBI Taxonomy" id="84632"/>
    <lineage>
        <taxon>Bacteria</taxon>
        <taxon>Bacillati</taxon>
        <taxon>Actinomycetota</taxon>
        <taxon>Actinomycetes</taxon>
        <taxon>Kineosporiales</taxon>
        <taxon>Kineosporiaceae</taxon>
        <taxon>Kineosporia</taxon>
    </lineage>
</organism>
<dbReference type="RefSeq" id="WP_307246987.1">
    <property type="nucleotide sequence ID" value="NZ_JAUSQZ010000001.1"/>
</dbReference>
<dbReference type="Pfam" id="PF07920">
    <property type="entry name" value="DUF1684"/>
    <property type="match status" value="1"/>
</dbReference>
<evidence type="ECO:0000313" key="1">
    <source>
        <dbReference type="EMBL" id="MDP9829107.1"/>
    </source>
</evidence>
<gene>
    <name evidence="1" type="ORF">J2S57_004856</name>
</gene>
<dbReference type="InterPro" id="IPR012467">
    <property type="entry name" value="DUF1684"/>
</dbReference>
<evidence type="ECO:0000313" key="2">
    <source>
        <dbReference type="Proteomes" id="UP001235712"/>
    </source>
</evidence>
<proteinExistence type="predicted"/>
<protein>
    <submittedName>
        <fullName evidence="1">Uncharacterized protein (DUF1684 family)</fullName>
    </submittedName>
</protein>
<comment type="caution">
    <text evidence="1">The sequence shown here is derived from an EMBL/GenBank/DDBJ whole genome shotgun (WGS) entry which is preliminary data.</text>
</comment>
<dbReference type="PANTHER" id="PTHR41913:SF1">
    <property type="entry name" value="DUF1684 DOMAIN-CONTAINING PROTEIN"/>
    <property type="match status" value="1"/>
</dbReference>